<accession>A0ABC8SSI1</accession>
<organism evidence="1 2">
    <name type="scientific">Ilex paraguariensis</name>
    <name type="common">yerba mate</name>
    <dbReference type="NCBI Taxonomy" id="185542"/>
    <lineage>
        <taxon>Eukaryota</taxon>
        <taxon>Viridiplantae</taxon>
        <taxon>Streptophyta</taxon>
        <taxon>Embryophyta</taxon>
        <taxon>Tracheophyta</taxon>
        <taxon>Spermatophyta</taxon>
        <taxon>Magnoliopsida</taxon>
        <taxon>eudicotyledons</taxon>
        <taxon>Gunneridae</taxon>
        <taxon>Pentapetalae</taxon>
        <taxon>asterids</taxon>
        <taxon>campanulids</taxon>
        <taxon>Aquifoliales</taxon>
        <taxon>Aquifoliaceae</taxon>
        <taxon>Ilex</taxon>
    </lineage>
</organism>
<dbReference type="PANTHER" id="PTHR34661:SF3">
    <property type="entry name" value="INCREASED DNA METHYLATION 2"/>
    <property type="match status" value="1"/>
</dbReference>
<keyword evidence="2" id="KW-1185">Reference proteome</keyword>
<evidence type="ECO:0000313" key="1">
    <source>
        <dbReference type="EMBL" id="CAK9160124.1"/>
    </source>
</evidence>
<sequence>MLEDCLSDSWDCSLLQQVSSVPQNDHLLLKEKCFFVLGYLSILGWVNLTEMNTSPSQESGPVIVYLPSHPTREEWSNIIGASKRGVALTGSAAMGQIGPVLGLIDIGECEDSYLFRVSLPGVKRDESMFYFGI</sequence>
<dbReference type="AlphaFoldDB" id="A0ABC8SSI1"/>
<dbReference type="InterPro" id="IPR039321">
    <property type="entry name" value="IDM2/3-like"/>
</dbReference>
<comment type="caution">
    <text evidence="1">The sequence shown here is derived from an EMBL/GenBank/DDBJ whole genome shotgun (WGS) entry which is preliminary data.</text>
</comment>
<dbReference type="PANTHER" id="PTHR34661">
    <property type="entry name" value="INCREASED DNA METHYLATION 3"/>
    <property type="match status" value="1"/>
</dbReference>
<reference evidence="1 2" key="1">
    <citation type="submission" date="2024-02" db="EMBL/GenBank/DDBJ databases">
        <authorList>
            <person name="Vignale AGUSTIN F."/>
            <person name="Sosa J E."/>
            <person name="Modenutti C."/>
        </authorList>
    </citation>
    <scope>NUCLEOTIDE SEQUENCE [LARGE SCALE GENOMIC DNA]</scope>
</reference>
<dbReference type="Proteomes" id="UP001642360">
    <property type="component" value="Unassembled WGS sequence"/>
</dbReference>
<proteinExistence type="predicted"/>
<evidence type="ECO:0000313" key="2">
    <source>
        <dbReference type="Proteomes" id="UP001642360"/>
    </source>
</evidence>
<dbReference type="EMBL" id="CAUOFW020003469">
    <property type="protein sequence ID" value="CAK9160124.1"/>
    <property type="molecule type" value="Genomic_DNA"/>
</dbReference>
<protein>
    <submittedName>
        <fullName evidence="1">Uncharacterized protein</fullName>
    </submittedName>
</protein>
<gene>
    <name evidence="1" type="ORF">ILEXP_LOCUS28856</name>
</gene>
<name>A0ABC8SSI1_9AQUA</name>